<dbReference type="EMBL" id="JAXCGZ010003784">
    <property type="protein sequence ID" value="KAK7083240.1"/>
    <property type="molecule type" value="Genomic_DNA"/>
</dbReference>
<keyword evidence="3" id="KW-1185">Reference proteome</keyword>
<dbReference type="InterPro" id="IPR036388">
    <property type="entry name" value="WH-like_DNA-bd_sf"/>
</dbReference>
<dbReference type="Proteomes" id="UP001381693">
    <property type="component" value="Unassembled WGS sequence"/>
</dbReference>
<evidence type="ECO:0000313" key="2">
    <source>
        <dbReference type="EMBL" id="KAK7083240.1"/>
    </source>
</evidence>
<name>A0AAN8XS48_HALRR</name>
<organism evidence="2 3">
    <name type="scientific">Halocaridina rubra</name>
    <name type="common">Hawaiian red shrimp</name>
    <dbReference type="NCBI Taxonomy" id="373956"/>
    <lineage>
        <taxon>Eukaryota</taxon>
        <taxon>Metazoa</taxon>
        <taxon>Ecdysozoa</taxon>
        <taxon>Arthropoda</taxon>
        <taxon>Crustacea</taxon>
        <taxon>Multicrustacea</taxon>
        <taxon>Malacostraca</taxon>
        <taxon>Eumalacostraca</taxon>
        <taxon>Eucarida</taxon>
        <taxon>Decapoda</taxon>
        <taxon>Pleocyemata</taxon>
        <taxon>Caridea</taxon>
        <taxon>Atyoidea</taxon>
        <taxon>Atyidae</taxon>
        <taxon>Halocaridina</taxon>
    </lineage>
</organism>
<dbReference type="Pfam" id="PF13384">
    <property type="entry name" value="HTH_23"/>
    <property type="match status" value="1"/>
</dbReference>
<dbReference type="AlphaFoldDB" id="A0AAN8XS48"/>
<sequence length="94" mass="11270">MAHVALSEARMRVSQMRSNRPQRLNSRAHMVWLWYKGLSVRDISHETGFSTTTIYRWIKRWQQEGHVYTKPRLRKKYDVTAFDVELPNVGFTYP</sequence>
<evidence type="ECO:0000313" key="3">
    <source>
        <dbReference type="Proteomes" id="UP001381693"/>
    </source>
</evidence>
<comment type="subcellular location">
    <subcellularLocation>
        <location evidence="1">Nucleus</location>
    </subcellularLocation>
</comment>
<accession>A0AAN8XS48</accession>
<reference evidence="2 3" key="1">
    <citation type="submission" date="2023-11" db="EMBL/GenBank/DDBJ databases">
        <title>Halocaridina rubra genome assembly.</title>
        <authorList>
            <person name="Smith C."/>
        </authorList>
    </citation>
    <scope>NUCLEOTIDE SEQUENCE [LARGE SCALE GENOMIC DNA]</scope>
    <source>
        <strain evidence="2">EP-1</strain>
        <tissue evidence="2">Whole</tissue>
    </source>
</reference>
<evidence type="ECO:0008006" key="4">
    <source>
        <dbReference type="Google" id="ProtNLM"/>
    </source>
</evidence>
<dbReference type="InterPro" id="IPR009057">
    <property type="entry name" value="Homeodomain-like_sf"/>
</dbReference>
<dbReference type="SUPFAM" id="SSF46689">
    <property type="entry name" value="Homeodomain-like"/>
    <property type="match status" value="1"/>
</dbReference>
<dbReference type="Gene3D" id="1.10.10.10">
    <property type="entry name" value="Winged helix-like DNA-binding domain superfamily/Winged helix DNA-binding domain"/>
    <property type="match status" value="1"/>
</dbReference>
<evidence type="ECO:0000256" key="1">
    <source>
        <dbReference type="ARBA" id="ARBA00004123"/>
    </source>
</evidence>
<proteinExistence type="predicted"/>
<gene>
    <name evidence="2" type="ORF">SK128_001426</name>
</gene>
<dbReference type="GO" id="GO:0005634">
    <property type="term" value="C:nucleus"/>
    <property type="evidence" value="ECO:0007669"/>
    <property type="project" value="UniProtKB-SubCell"/>
</dbReference>
<protein>
    <recommendedName>
        <fullName evidence="4">Homeodomain-like domain-containing protein</fullName>
    </recommendedName>
</protein>
<comment type="caution">
    <text evidence="2">The sequence shown here is derived from an EMBL/GenBank/DDBJ whole genome shotgun (WGS) entry which is preliminary data.</text>
</comment>